<name>A0A7U2F9N2_PHANO</name>
<proteinExistence type="predicted"/>
<protein>
    <submittedName>
        <fullName evidence="1">Uncharacterized protein</fullName>
    </submittedName>
</protein>
<sequence>MKMKTKDESCSNMRYGTTMSLLTWLGLRSFCSIRRSDGVYMGGIIFSDRRLSKNTYARGSGVLENITYALLARSRFTCSS</sequence>
<accession>A0A7U2F9N2</accession>
<dbReference type="Proteomes" id="UP000663193">
    <property type="component" value="Chromosome 11"/>
</dbReference>
<evidence type="ECO:0000313" key="2">
    <source>
        <dbReference type="Proteomes" id="UP000663193"/>
    </source>
</evidence>
<evidence type="ECO:0000313" key="1">
    <source>
        <dbReference type="EMBL" id="QRD00973.1"/>
    </source>
</evidence>
<dbReference type="VEuPathDB" id="FungiDB:JI435_416070"/>
<keyword evidence="2" id="KW-1185">Reference proteome</keyword>
<dbReference type="AlphaFoldDB" id="A0A7U2F9N2"/>
<organism evidence="1 2">
    <name type="scientific">Phaeosphaeria nodorum (strain SN15 / ATCC MYA-4574 / FGSC 10173)</name>
    <name type="common">Glume blotch fungus</name>
    <name type="synonym">Parastagonospora nodorum</name>
    <dbReference type="NCBI Taxonomy" id="321614"/>
    <lineage>
        <taxon>Eukaryota</taxon>
        <taxon>Fungi</taxon>
        <taxon>Dikarya</taxon>
        <taxon>Ascomycota</taxon>
        <taxon>Pezizomycotina</taxon>
        <taxon>Dothideomycetes</taxon>
        <taxon>Pleosporomycetidae</taxon>
        <taxon>Pleosporales</taxon>
        <taxon>Pleosporineae</taxon>
        <taxon>Phaeosphaeriaceae</taxon>
        <taxon>Parastagonospora</taxon>
    </lineage>
</organism>
<gene>
    <name evidence="1" type="ORF">JI435_416070</name>
</gene>
<reference evidence="2" key="1">
    <citation type="journal article" date="2021" name="BMC Genomics">
        <title>Chromosome-level genome assembly and manually-curated proteome of model necrotroph Parastagonospora nodorum Sn15 reveals a genome-wide trove of candidate effector homologs, and redundancy of virulence-related functions within an accessory chromosome.</title>
        <authorList>
            <person name="Bertazzoni S."/>
            <person name="Jones D.A.B."/>
            <person name="Phan H.T."/>
            <person name="Tan K.-C."/>
            <person name="Hane J.K."/>
        </authorList>
    </citation>
    <scope>NUCLEOTIDE SEQUENCE [LARGE SCALE GENOMIC DNA]</scope>
    <source>
        <strain evidence="2">SN15 / ATCC MYA-4574 / FGSC 10173)</strain>
    </source>
</reference>
<dbReference type="EMBL" id="CP069033">
    <property type="protein sequence ID" value="QRD00973.1"/>
    <property type="molecule type" value="Genomic_DNA"/>
</dbReference>